<reference evidence="2 3" key="1">
    <citation type="journal article" date="2021" name="Int. J. Syst. Evol. Microbiol.">
        <title>Novosphingobium decolorationis sp. nov., an aniline blue-decolourizing bacterium isolated from East Pacific sediment.</title>
        <authorList>
            <person name="Chen X."/>
            <person name="Dong B."/>
            <person name="Chen T."/>
            <person name="Ren N."/>
            <person name="Wang J."/>
            <person name="Xu Y."/>
            <person name="Yang J."/>
            <person name="Zhu S."/>
            <person name="Chen J."/>
        </authorList>
    </citation>
    <scope>NUCLEOTIDE SEQUENCE [LARGE SCALE GENOMIC DNA]</scope>
    <source>
        <strain evidence="2 3">502str22</strain>
    </source>
</reference>
<accession>A0ABX8EAN4</accession>
<sequence>MFLGPRLTRVFRSRWHALFWAASVLLTAYCTVPASEDGGRDKPEAVAKTHGKHKNPWAKETPTSPD</sequence>
<feature type="compositionally biased region" description="Basic and acidic residues" evidence="1">
    <location>
        <begin position="37"/>
        <end position="47"/>
    </location>
</feature>
<dbReference type="Proteomes" id="UP000677126">
    <property type="component" value="Chromosome"/>
</dbReference>
<dbReference type="EMBL" id="CP054856">
    <property type="protein sequence ID" value="QVM86202.1"/>
    <property type="molecule type" value="Genomic_DNA"/>
</dbReference>
<proteinExistence type="predicted"/>
<keyword evidence="3" id="KW-1185">Reference proteome</keyword>
<evidence type="ECO:0000313" key="2">
    <source>
        <dbReference type="EMBL" id="QVM86202.1"/>
    </source>
</evidence>
<organism evidence="2 3">
    <name type="scientific">Novosphingobium decolorationis</name>
    <dbReference type="NCBI Taxonomy" id="2698673"/>
    <lineage>
        <taxon>Bacteria</taxon>
        <taxon>Pseudomonadati</taxon>
        <taxon>Pseudomonadota</taxon>
        <taxon>Alphaproteobacteria</taxon>
        <taxon>Sphingomonadales</taxon>
        <taxon>Sphingomonadaceae</taxon>
        <taxon>Novosphingobium</taxon>
    </lineage>
</organism>
<gene>
    <name evidence="2" type="ORF">HT578_12250</name>
</gene>
<evidence type="ECO:0008006" key="4">
    <source>
        <dbReference type="Google" id="ProtNLM"/>
    </source>
</evidence>
<evidence type="ECO:0000256" key="1">
    <source>
        <dbReference type="SAM" id="MobiDB-lite"/>
    </source>
</evidence>
<protein>
    <recommendedName>
        <fullName evidence="4">Secreted protein</fullName>
    </recommendedName>
</protein>
<name>A0ABX8EAN4_9SPHN</name>
<evidence type="ECO:0000313" key="3">
    <source>
        <dbReference type="Proteomes" id="UP000677126"/>
    </source>
</evidence>
<feature type="region of interest" description="Disordered" evidence="1">
    <location>
        <begin position="34"/>
        <end position="66"/>
    </location>
</feature>